<proteinExistence type="predicted"/>
<dbReference type="EMBL" id="AZDA01000093">
    <property type="protein sequence ID" value="KRK34125.1"/>
    <property type="molecule type" value="Genomic_DNA"/>
</dbReference>
<keyword evidence="3" id="KW-1185">Reference proteome</keyword>
<reference evidence="2 3" key="1">
    <citation type="journal article" date="2015" name="Genome Announc.">
        <title>Expanding the biotechnology potential of lactobacilli through comparative genomics of 213 strains and associated genera.</title>
        <authorList>
            <person name="Sun Z."/>
            <person name="Harris H.M."/>
            <person name="McCann A."/>
            <person name="Guo C."/>
            <person name="Argimon S."/>
            <person name="Zhang W."/>
            <person name="Yang X."/>
            <person name="Jeffery I.B."/>
            <person name="Cooney J.C."/>
            <person name="Kagawa T.F."/>
            <person name="Liu W."/>
            <person name="Song Y."/>
            <person name="Salvetti E."/>
            <person name="Wrobel A."/>
            <person name="Rasinkangas P."/>
            <person name="Parkhill J."/>
            <person name="Rea M.C."/>
            <person name="O'Sullivan O."/>
            <person name="Ritari J."/>
            <person name="Douillard F.P."/>
            <person name="Paul Ross R."/>
            <person name="Yang R."/>
            <person name="Briner A.E."/>
            <person name="Felis G.E."/>
            <person name="de Vos W.M."/>
            <person name="Barrangou R."/>
            <person name="Klaenhammer T.R."/>
            <person name="Caufield P.W."/>
            <person name="Cui Y."/>
            <person name="Zhang H."/>
            <person name="O'Toole P.W."/>
        </authorList>
    </citation>
    <scope>NUCLEOTIDE SEQUENCE [LARGE SCALE GENOMIC DNA]</scope>
    <source>
        <strain evidence="2 3">DSM 20003</strain>
    </source>
</reference>
<evidence type="ECO:0000313" key="2">
    <source>
        <dbReference type="EMBL" id="KRK34125.1"/>
    </source>
</evidence>
<name>A0A0R1GJ59_9LACO</name>
<dbReference type="InterPro" id="IPR021361">
    <property type="entry name" value="Tad2-like_dom"/>
</dbReference>
<dbReference type="Proteomes" id="UP000051461">
    <property type="component" value="Unassembled WGS sequence"/>
</dbReference>
<organism evidence="2 3">
    <name type="scientific">Loigolactobacillus bifermentans DSM 20003</name>
    <dbReference type="NCBI Taxonomy" id="1423726"/>
    <lineage>
        <taxon>Bacteria</taxon>
        <taxon>Bacillati</taxon>
        <taxon>Bacillota</taxon>
        <taxon>Bacilli</taxon>
        <taxon>Lactobacillales</taxon>
        <taxon>Lactobacillaceae</taxon>
        <taxon>Loigolactobacillus</taxon>
    </lineage>
</organism>
<sequence length="74" mass="8222">MTFEAILPALKAGKKAIRTGWGGSELYIFEVTDDTYHGEAVNPYLLIKTQEAPSLSMFQPTSCDVLADDWQLVE</sequence>
<feature type="domain" description="Thoeris anti-defense 2-like" evidence="1">
    <location>
        <begin position="1"/>
        <end position="73"/>
    </location>
</feature>
<dbReference type="STRING" id="1423726.FC07_GL000687"/>
<gene>
    <name evidence="2" type="ORF">FC07_GL000687</name>
</gene>
<comment type="caution">
    <text evidence="2">The sequence shown here is derived from an EMBL/GenBank/DDBJ whole genome shotgun (WGS) entry which is preliminary data.</text>
</comment>
<dbReference type="RefSeq" id="WP_057905116.1">
    <property type="nucleotide sequence ID" value="NZ_AZDA01000093.1"/>
</dbReference>
<dbReference type="PATRIC" id="fig|1423726.3.peg.709"/>
<dbReference type="AlphaFoldDB" id="A0A0R1GJ59"/>
<evidence type="ECO:0000259" key="1">
    <source>
        <dbReference type="Pfam" id="PF11195"/>
    </source>
</evidence>
<accession>A0A0R1GJ59</accession>
<protein>
    <recommendedName>
        <fullName evidence="1">Thoeris anti-defense 2-like domain-containing protein</fullName>
    </recommendedName>
</protein>
<dbReference type="Pfam" id="PF11195">
    <property type="entry name" value="Tad2-like"/>
    <property type="match status" value="1"/>
</dbReference>
<evidence type="ECO:0000313" key="3">
    <source>
        <dbReference type="Proteomes" id="UP000051461"/>
    </source>
</evidence>
<dbReference type="OrthoDB" id="9806476at2"/>